<accession>W0EWX1</accession>
<evidence type="ECO:0000313" key="2">
    <source>
        <dbReference type="Proteomes" id="UP000018901"/>
    </source>
</evidence>
<sequence length="38" mass="4245">MMLQRFLCAQTVFGQEEPAKYGDDAASFGRKQVGHVLD</sequence>
<dbReference type="AlphaFoldDB" id="W0EWX1"/>
<evidence type="ECO:0000313" key="1">
    <source>
        <dbReference type="EMBL" id="AHF13571.1"/>
    </source>
</evidence>
<gene>
    <name evidence="1" type="ORF">BARVI_01575</name>
</gene>
<dbReference type="KEGG" id="bvs:BARVI_01575"/>
<proteinExistence type="predicted"/>
<dbReference type="HOGENOM" id="CLU_3324994_0_0_10"/>
<organism evidence="1 2">
    <name type="scientific">Barnesiella viscericola DSM 18177</name>
    <dbReference type="NCBI Taxonomy" id="880074"/>
    <lineage>
        <taxon>Bacteria</taxon>
        <taxon>Pseudomonadati</taxon>
        <taxon>Bacteroidota</taxon>
        <taxon>Bacteroidia</taxon>
        <taxon>Bacteroidales</taxon>
        <taxon>Barnesiellaceae</taxon>
        <taxon>Barnesiella</taxon>
    </lineage>
</organism>
<dbReference type="EMBL" id="CP007034">
    <property type="protein sequence ID" value="AHF13571.1"/>
    <property type="molecule type" value="Genomic_DNA"/>
</dbReference>
<protein>
    <submittedName>
        <fullName evidence="1">Uncharacterized protein</fullName>
    </submittedName>
</protein>
<name>W0EWX1_9BACT</name>
<dbReference type="Proteomes" id="UP000018901">
    <property type="component" value="Chromosome"/>
</dbReference>
<keyword evidence="2" id="KW-1185">Reference proteome</keyword>
<reference evidence="1 2" key="1">
    <citation type="submission" date="2013-12" db="EMBL/GenBank/DDBJ databases">
        <authorList>
            <consortium name="DOE Joint Genome Institute"/>
            <person name="Eisen J."/>
            <person name="Huntemann M."/>
            <person name="Han J."/>
            <person name="Chen A."/>
            <person name="Kyrpides N."/>
            <person name="Mavromatis K."/>
            <person name="Markowitz V."/>
            <person name="Palaniappan K."/>
            <person name="Ivanova N."/>
            <person name="Schaumberg A."/>
            <person name="Pati A."/>
            <person name="Liolios K."/>
            <person name="Nordberg H.P."/>
            <person name="Cantor M.N."/>
            <person name="Hua S.X."/>
            <person name="Woyke T."/>
        </authorList>
    </citation>
    <scope>NUCLEOTIDE SEQUENCE [LARGE SCALE GENOMIC DNA]</scope>
    <source>
        <strain evidence="2">DSM 18177</strain>
    </source>
</reference>